<evidence type="ECO:0000313" key="6">
    <source>
        <dbReference type="Proteomes" id="UP001528920"/>
    </source>
</evidence>
<dbReference type="Proteomes" id="UP001528920">
    <property type="component" value="Unassembled WGS sequence"/>
</dbReference>
<dbReference type="PANTHER" id="PTHR39210">
    <property type="entry name" value="HEPARIN-SULFATE LYASE"/>
    <property type="match status" value="1"/>
</dbReference>
<dbReference type="PANTHER" id="PTHR39210:SF1">
    <property type="entry name" value="HEPARIN-SULFATE LYASE"/>
    <property type="match status" value="1"/>
</dbReference>
<evidence type="ECO:0000259" key="4">
    <source>
        <dbReference type="Pfam" id="PF05426"/>
    </source>
</evidence>
<feature type="chain" id="PRO_5047137732" evidence="3">
    <location>
        <begin position="19"/>
        <end position="1159"/>
    </location>
</feature>
<feature type="signal peptide" evidence="3">
    <location>
        <begin position="1"/>
        <end position="18"/>
    </location>
</feature>
<dbReference type="EMBL" id="JAKJSC010000002">
    <property type="protein sequence ID" value="MDE5419053.1"/>
    <property type="molecule type" value="Genomic_DNA"/>
</dbReference>
<dbReference type="RefSeq" id="WP_275110382.1">
    <property type="nucleotide sequence ID" value="NZ_JAKJSC010000002.1"/>
</dbReference>
<proteinExistence type="predicted"/>
<protein>
    <submittedName>
        <fullName evidence="5">Alginate lyase family protein</fullName>
    </submittedName>
</protein>
<accession>A0ABT5VX09</accession>
<evidence type="ECO:0000313" key="5">
    <source>
        <dbReference type="EMBL" id="MDE5419053.1"/>
    </source>
</evidence>
<dbReference type="Gene3D" id="2.60.120.430">
    <property type="entry name" value="Galactose-binding lectin"/>
    <property type="match status" value="1"/>
</dbReference>
<comment type="caution">
    <text evidence="5">The sequence shown here is derived from an EMBL/GenBank/DDBJ whole genome shotgun (WGS) entry which is preliminary data.</text>
</comment>
<dbReference type="InterPro" id="IPR008397">
    <property type="entry name" value="Alginate_lyase_dom"/>
</dbReference>
<evidence type="ECO:0000256" key="3">
    <source>
        <dbReference type="SAM" id="SignalP"/>
    </source>
</evidence>
<reference evidence="5 6" key="1">
    <citation type="submission" date="2022-01" db="EMBL/GenBank/DDBJ databases">
        <title>Labilibaculum sp. nov, a marine bacterium isolated from Antarctica.</title>
        <authorList>
            <person name="Dai W."/>
        </authorList>
    </citation>
    <scope>NUCLEOTIDE SEQUENCE [LARGE SCALE GENOMIC DNA]</scope>
    <source>
        <strain evidence="5 6">DW002</strain>
    </source>
</reference>
<sequence>MRFSFFVLLFLFGNILQAQLKTTVGASDFTDWSGITKVKNNNAYFQSGEVISFSYPKLKRSAKGYRDYYANALDWSVYAGLSFQIYQKNESANDIEISFTVDETSTRILQHVSKAKIQIVGKGWQEVFIPWEMFDLVKGQRGTLQGVTKLDILAKSANNQTLQIKNIALSKGQVLSMESKILGKSAKAGETVEYELELGNTTNKNQKIQFIFPRVGWESMHSSIEPSSIELAPNQIKKCKVLVTIPASLPQGVREKQVLKAIANGNATISIEFTTAVTVPSPFMVHTSEGWQEIEEKIEHYDWAKEELAIYEAKAINWKVPEYATKEASIDAYRGKYLFHNNEAGNAMQCAIAYRLTGKKEYAQKCVDLLRKLSDKENGYPATFRVNQNNFVKEGGVFQDLARTYDMIKDCGLLSQKDHKLIENTFRLYIETTMLGNDNGGVNNWDLSELAGAFYSALVIQDWNLVEWTLHSPSGIYRQFSQGVMSDGWWYECAVGYNLWCSTMFSEIAIALRPWGNNFVDEQVAIGTTPYYSLLPERMTPGLYGMDFNKWGAMHKSSVGIKDMWDALIPFLDYRGVMFAVNDAKEDLVIGEPYELAYYLYGDPEYAAVINRGEQRNLLYGVPELPEVTSDKVKHSSFADNMGIVQLRSQTKDREQREQIQAVLHYGTHGGYHGHFDRTNFLSMMRYGRSFYNPEMYWYGYKSHLYKFLVQTSINKNMVVVDQKMQEPKESFKTLFYTGNMMQAAAVETKARWSNPPYGGMIYGDKTHLTFAEKAFEEGRSVVVPENAPKYGTLTDFSEPVLQRRLMIMMDDYVVLADYLQANEEHTYDWLFQMKGFKEMLADKSELFKHDNQMSSDPLGSAQFITDCNWYKTEGTSRAKFEMCWGEGCDNAGGRMPHSEDGPLKIDVITAWPQQNNIMIGTAPESFGVNKQLWYTVKADNETILSDSSGVWILGSKNIELDITDKKELILSTKIDKKAKNNTIFWGNAKLILKDGSEVMISSLPVEKKNILDASAGQDYYGGVIKIGGESMPNSTPAMPENYNEAGEIRVDLSGIDVLTFKAKIGGDFPLGDESARRKTMAVRSYGKDTRYLSVLEPYEKVSSIKSVSAINANELVVELTDGRIQEITIFDLDSETNEIRVSVKELVNGVVIREEQTK</sequence>
<gene>
    <name evidence="5" type="ORF">L3049_13690</name>
</gene>
<organism evidence="5 6">
    <name type="scientific">Paralabilibaculum antarcticum</name>
    <dbReference type="NCBI Taxonomy" id="2912572"/>
    <lineage>
        <taxon>Bacteria</taxon>
        <taxon>Pseudomonadati</taxon>
        <taxon>Bacteroidota</taxon>
        <taxon>Bacteroidia</taxon>
        <taxon>Marinilabiliales</taxon>
        <taxon>Marinifilaceae</taxon>
        <taxon>Paralabilibaculum</taxon>
    </lineage>
</organism>
<keyword evidence="6" id="KW-1185">Reference proteome</keyword>
<dbReference type="Gene3D" id="1.50.10.100">
    <property type="entry name" value="Chondroitin AC/alginate lyase"/>
    <property type="match status" value="1"/>
</dbReference>
<dbReference type="Pfam" id="PF05426">
    <property type="entry name" value="Alginate_lyase"/>
    <property type="match status" value="1"/>
</dbReference>
<dbReference type="GO" id="GO:0016829">
    <property type="term" value="F:lyase activity"/>
    <property type="evidence" value="ECO:0007669"/>
    <property type="project" value="UniProtKB-KW"/>
</dbReference>
<dbReference type="Gene3D" id="2.70.98.70">
    <property type="match status" value="1"/>
</dbReference>
<name>A0ABT5VX09_9BACT</name>
<feature type="domain" description="Alginate lyase" evidence="4">
    <location>
        <begin position="350"/>
        <end position="476"/>
    </location>
</feature>
<dbReference type="SUPFAM" id="SSF48230">
    <property type="entry name" value="Chondroitin AC/alginate lyase"/>
    <property type="match status" value="1"/>
</dbReference>
<evidence type="ECO:0000256" key="2">
    <source>
        <dbReference type="ARBA" id="ARBA00023239"/>
    </source>
</evidence>
<keyword evidence="2 5" id="KW-0456">Lyase</keyword>
<evidence type="ECO:0000256" key="1">
    <source>
        <dbReference type="ARBA" id="ARBA00022729"/>
    </source>
</evidence>
<keyword evidence="1 3" id="KW-0732">Signal</keyword>
<dbReference type="InterPro" id="IPR008929">
    <property type="entry name" value="Chondroitin_lyas"/>
</dbReference>